<dbReference type="NCBIfam" id="TIGR04282">
    <property type="entry name" value="glyco_like_cofC"/>
    <property type="match status" value="1"/>
</dbReference>
<accession>A0ABS9DY52</accession>
<name>A0ABS9DY52_9PROT</name>
<gene>
    <name evidence="1" type="ORF">L2A60_08580</name>
</gene>
<proteinExistence type="predicted"/>
<dbReference type="InterPro" id="IPR029044">
    <property type="entry name" value="Nucleotide-diphossugar_trans"/>
</dbReference>
<sequence length="198" mass="22292">MSRPVVIVFARAPRLGTVKRRLARDIGVREALRFHRNALSRLLRELRDLRGVDVVIAITPNRARDDLASRYRRIGQGRGDLGARMARAFRTFPRRRVVLIGSDIPGICAVDIREGLRKLRGCDAVFGPAMDGGYWLIGMTGRRPAAPFGNVRWSSSHALDDTIANFAGHRIRYLRHLRDIDDAAAFYSTVTDFARLRG</sequence>
<comment type="caution">
    <text evidence="1">The sequence shown here is derived from an EMBL/GenBank/DDBJ whole genome shotgun (WGS) entry which is preliminary data.</text>
</comment>
<dbReference type="SUPFAM" id="SSF53448">
    <property type="entry name" value="Nucleotide-diphospho-sugar transferases"/>
    <property type="match status" value="1"/>
</dbReference>
<evidence type="ECO:0000313" key="2">
    <source>
        <dbReference type="Proteomes" id="UP001521209"/>
    </source>
</evidence>
<dbReference type="EMBL" id="JAKGBZ010000013">
    <property type="protein sequence ID" value="MCF3946735.1"/>
    <property type="molecule type" value="Genomic_DNA"/>
</dbReference>
<dbReference type="RefSeq" id="WP_235703972.1">
    <property type="nucleotide sequence ID" value="NZ_JAKGBZ010000013.1"/>
</dbReference>
<protein>
    <submittedName>
        <fullName evidence="1">TIGR04282 family arsenosugar biosynthesis glycosyltransferase</fullName>
    </submittedName>
</protein>
<dbReference type="Proteomes" id="UP001521209">
    <property type="component" value="Unassembled WGS sequence"/>
</dbReference>
<dbReference type="PANTHER" id="PTHR36529:SF1">
    <property type="entry name" value="GLYCOSYLTRANSFERASE"/>
    <property type="match status" value="1"/>
</dbReference>
<organism evidence="1 2">
    <name type="scientific">Acidiphilium iwatense</name>
    <dbReference type="NCBI Taxonomy" id="768198"/>
    <lineage>
        <taxon>Bacteria</taxon>
        <taxon>Pseudomonadati</taxon>
        <taxon>Pseudomonadota</taxon>
        <taxon>Alphaproteobacteria</taxon>
        <taxon>Acetobacterales</taxon>
        <taxon>Acidocellaceae</taxon>
        <taxon>Acidiphilium</taxon>
    </lineage>
</organism>
<dbReference type="InterPro" id="IPR018641">
    <property type="entry name" value="Trfase_1_rSAM/seldom-assoc"/>
</dbReference>
<keyword evidence="2" id="KW-1185">Reference proteome</keyword>
<reference evidence="1 2" key="1">
    <citation type="submission" date="2022-01" db="EMBL/GenBank/DDBJ databases">
        <authorList>
            <person name="Won M."/>
            <person name="Kim S.-J."/>
            <person name="Kwon S.-W."/>
        </authorList>
    </citation>
    <scope>NUCLEOTIDE SEQUENCE [LARGE SCALE GENOMIC DNA]</scope>
    <source>
        <strain evidence="1 2">KCTC 23505</strain>
    </source>
</reference>
<dbReference type="Gene3D" id="3.90.550.10">
    <property type="entry name" value="Spore Coat Polysaccharide Biosynthesis Protein SpsA, Chain A"/>
    <property type="match status" value="1"/>
</dbReference>
<dbReference type="Pfam" id="PF09837">
    <property type="entry name" value="DUF2064"/>
    <property type="match status" value="1"/>
</dbReference>
<evidence type="ECO:0000313" key="1">
    <source>
        <dbReference type="EMBL" id="MCF3946735.1"/>
    </source>
</evidence>
<dbReference type="PANTHER" id="PTHR36529">
    <property type="entry name" value="SLL1095 PROTEIN"/>
    <property type="match status" value="1"/>
</dbReference>